<dbReference type="PANTHER" id="PTHR33428:SF14">
    <property type="entry name" value="CARBOXYLESTERASE TYPE B DOMAIN-CONTAINING PROTEIN"/>
    <property type="match status" value="1"/>
</dbReference>
<evidence type="ECO:0000313" key="3">
    <source>
        <dbReference type="Proteomes" id="UP000061457"/>
    </source>
</evidence>
<dbReference type="GO" id="GO:0015996">
    <property type="term" value="P:chlorophyll catabolic process"/>
    <property type="evidence" value="ECO:0007669"/>
    <property type="project" value="TreeGrafter"/>
</dbReference>
<feature type="chain" id="PRO_5006601127" evidence="1">
    <location>
        <begin position="24"/>
        <end position="579"/>
    </location>
</feature>
<sequence length="579" mass="65121">MLTRFSCFFAILSMVTASFSTFASDVLECVIERYSQPNSSFTGLPNPAELGKHKYKVMNYGEQPFLFAISKPDVITPNVNLPSFLSDYSRNQGYEDNAYHKFKSSNLPLQAKVWLPLAAQPLPLVLLVHGNSAPGFDYLGELLASRGHFVVQVDQTYLNDLWGENGARGWILLEHIKLLKKWNAEQDHAFYNKLDLENIALIGMSRGGEAVALAASFNQWKTLPDSTESTEFGFNIKSVVALAPMDGQYQHADGRNILKNVNYLVLQGGHDADVYQFLGSQQWHRTHFDADKDFLKQSIYIYRANHINFNQDMSDDYHWGSSKDFYSKLLTPKQQEKLAKVYVSAFLEATLANKKAYRKIFRQPVASEFGLPDDIYISRHMTSDFKTIEDFEGGAEKESFVKVLPGKKIEDVKISINSERLRNGTKTSNKVLKVQLKKQVETRLSIKFTGAELSQQNRKEKPYLSFSLARADSGENEECGSYNLLSDTKVELLNKSDVIFKKSLAASGSVSPLLISDFSELEKGGVRYAPTEPVLQTFTLPIELNKPISAESELELVFIFAPTRDVTIILDDIGITSAI</sequence>
<evidence type="ECO:0000256" key="1">
    <source>
        <dbReference type="SAM" id="SignalP"/>
    </source>
</evidence>
<accession>A0A0S2K3J3</accession>
<protein>
    <submittedName>
        <fullName evidence="2">Chlorophyllase</fullName>
    </submittedName>
</protein>
<dbReference type="PATRIC" id="fig|161398.10.peg.2344"/>
<keyword evidence="3" id="KW-1185">Reference proteome</keyword>
<gene>
    <name evidence="2" type="ORF">PP2015_2297</name>
</gene>
<feature type="signal peptide" evidence="1">
    <location>
        <begin position="1"/>
        <end position="23"/>
    </location>
</feature>
<dbReference type="Proteomes" id="UP000061457">
    <property type="component" value="Chromosome I"/>
</dbReference>
<dbReference type="EMBL" id="CP013187">
    <property type="protein sequence ID" value="ALO42793.1"/>
    <property type="molecule type" value="Genomic_DNA"/>
</dbReference>
<dbReference type="Gene3D" id="3.40.50.1820">
    <property type="entry name" value="alpha/beta hydrolase"/>
    <property type="match status" value="1"/>
</dbReference>
<dbReference type="GO" id="GO:0047746">
    <property type="term" value="F:chlorophyllase activity"/>
    <property type="evidence" value="ECO:0007669"/>
    <property type="project" value="TreeGrafter"/>
</dbReference>
<evidence type="ECO:0000313" key="2">
    <source>
        <dbReference type="EMBL" id="ALO42793.1"/>
    </source>
</evidence>
<dbReference type="RefSeq" id="WP_227009235.1">
    <property type="nucleotide sequence ID" value="NZ_CP013187.1"/>
</dbReference>
<dbReference type="AlphaFoldDB" id="A0A0S2K3J3"/>
<organism evidence="2 3">
    <name type="scientific">Pseudoalteromonas phenolica</name>
    <dbReference type="NCBI Taxonomy" id="161398"/>
    <lineage>
        <taxon>Bacteria</taxon>
        <taxon>Pseudomonadati</taxon>
        <taxon>Pseudomonadota</taxon>
        <taxon>Gammaproteobacteria</taxon>
        <taxon>Alteromonadales</taxon>
        <taxon>Pseudoalteromonadaceae</taxon>
        <taxon>Pseudoalteromonas</taxon>
    </lineage>
</organism>
<keyword evidence="1" id="KW-0732">Signal</keyword>
<proteinExistence type="predicted"/>
<dbReference type="PANTHER" id="PTHR33428">
    <property type="entry name" value="CHLOROPHYLLASE-2, CHLOROPLASTIC"/>
    <property type="match status" value="1"/>
</dbReference>
<reference evidence="2 3" key="1">
    <citation type="submission" date="2015-11" db="EMBL/GenBank/DDBJ databases">
        <authorList>
            <person name="Zhang Y."/>
            <person name="Guo Z."/>
        </authorList>
    </citation>
    <scope>NUCLEOTIDE SEQUENCE [LARGE SCALE GENOMIC DNA]</scope>
    <source>
        <strain evidence="2 3">KCTC 12086</strain>
    </source>
</reference>
<name>A0A0S2K3J3_9GAMM</name>
<dbReference type="KEGG" id="pphe:PP2015_2297"/>
<dbReference type="SUPFAM" id="SSF53474">
    <property type="entry name" value="alpha/beta-Hydrolases"/>
    <property type="match status" value="1"/>
</dbReference>
<dbReference type="InterPro" id="IPR029058">
    <property type="entry name" value="AB_hydrolase_fold"/>
</dbReference>